<name>A0A2N6SNI9_9LACT</name>
<dbReference type="RefSeq" id="WP_102228054.1">
    <property type="nucleotide sequence ID" value="NZ_PNFY01000037.1"/>
</dbReference>
<dbReference type="OrthoDB" id="394960at2"/>
<protein>
    <submittedName>
        <fullName evidence="4">Deacetylase SIR2</fullName>
    </submittedName>
</protein>
<comment type="caution">
    <text evidence="2">Lacks conserved residue(s) required for the propagation of feature annotation.</text>
</comment>
<keyword evidence="5" id="KW-1185">Reference proteome</keyword>
<reference evidence="4 5" key="1">
    <citation type="submission" date="2017-09" db="EMBL/GenBank/DDBJ databases">
        <title>Bacterial strain isolated from the female urinary microbiota.</title>
        <authorList>
            <person name="Thomas-White K."/>
            <person name="Kumar N."/>
            <person name="Forster S."/>
            <person name="Putonti C."/>
            <person name="Lawley T."/>
            <person name="Wolfe A.J."/>
        </authorList>
    </citation>
    <scope>NUCLEOTIDE SEQUENCE [LARGE SCALE GENOMIC DNA]</scope>
    <source>
        <strain evidence="4 5">UMB0852</strain>
    </source>
</reference>
<evidence type="ECO:0000256" key="1">
    <source>
        <dbReference type="ARBA" id="ARBA00023027"/>
    </source>
</evidence>
<proteinExistence type="predicted"/>
<feature type="binding site" evidence="2">
    <location>
        <position position="184"/>
    </location>
    <ligand>
        <name>Zn(2+)</name>
        <dbReference type="ChEBI" id="CHEBI:29105"/>
    </ligand>
</feature>
<dbReference type="InterPro" id="IPR029035">
    <property type="entry name" value="DHS-like_NAD/FAD-binding_dom"/>
</dbReference>
<dbReference type="EMBL" id="PNHE01000009">
    <property type="protein sequence ID" value="PMC58648.1"/>
    <property type="molecule type" value="Genomic_DNA"/>
</dbReference>
<dbReference type="Gene3D" id="3.40.50.1220">
    <property type="entry name" value="TPP-binding domain"/>
    <property type="match status" value="1"/>
</dbReference>
<comment type="caution">
    <text evidence="4">The sequence shown here is derived from an EMBL/GenBank/DDBJ whole genome shotgun (WGS) entry which is preliminary data.</text>
</comment>
<feature type="domain" description="Deacetylase sirtuin-type" evidence="3">
    <location>
        <begin position="9"/>
        <end position="294"/>
    </location>
</feature>
<evidence type="ECO:0000313" key="5">
    <source>
        <dbReference type="Proteomes" id="UP000235682"/>
    </source>
</evidence>
<organism evidence="4 5">
    <name type="scientific">Dolosicoccus paucivorans</name>
    <dbReference type="NCBI Taxonomy" id="84521"/>
    <lineage>
        <taxon>Bacteria</taxon>
        <taxon>Bacillati</taxon>
        <taxon>Bacillota</taxon>
        <taxon>Bacilli</taxon>
        <taxon>Lactobacillales</taxon>
        <taxon>Aerococcaceae</taxon>
        <taxon>Dolosicoccus</taxon>
    </lineage>
</organism>
<feature type="binding site" evidence="2">
    <location>
        <position position="181"/>
    </location>
    <ligand>
        <name>Zn(2+)</name>
        <dbReference type="ChEBI" id="CHEBI:29105"/>
    </ligand>
</feature>
<evidence type="ECO:0000256" key="2">
    <source>
        <dbReference type="PROSITE-ProRule" id="PRU00236"/>
    </source>
</evidence>
<keyword evidence="2" id="KW-0479">Metal-binding</keyword>
<keyword evidence="2" id="KW-0862">Zinc</keyword>
<accession>A0A2N6SNI9</accession>
<dbReference type="Proteomes" id="UP000235682">
    <property type="component" value="Unassembled WGS sequence"/>
</dbReference>
<dbReference type="PROSITE" id="PS50305">
    <property type="entry name" value="SIRTUIN"/>
    <property type="match status" value="1"/>
</dbReference>
<dbReference type="AlphaFoldDB" id="A0A2N6SNI9"/>
<keyword evidence="1" id="KW-0520">NAD</keyword>
<feature type="binding site" evidence="2">
    <location>
        <position position="146"/>
    </location>
    <ligand>
        <name>Zn(2+)</name>
        <dbReference type="ChEBI" id="CHEBI:29105"/>
    </ligand>
</feature>
<sequence length="294" mass="35065">MTHWNRINSEHYEERIQQLYNLMQEADGIVVGTGAGMSAAGGFTYHGPRFEENFKAFIDEYGFLDMLHAALYNFPTWQTYWAFESKFILLNYFNTNPLITYQQLSTLLKDKNYFILTTNADNRYRFNDYDMDRIFQMQGEYGKMQCSKQCHNTLYEDEALMWQMVDEQENLLIPQDLIPYCPKCQAPLEMNKRDAVRGMVEDDQFARQRFKYEQFLKDHEDKKLLFLEIGVGFTTPQYIKRPFQQWVKAHPKTQYVTLNQRNYALDPQIKERTSWLKEDIQAILADLVMINERS</sequence>
<dbReference type="InterPro" id="IPR026590">
    <property type="entry name" value="Ssirtuin_cat_dom"/>
</dbReference>
<feature type="binding site" evidence="2">
    <location>
        <position position="150"/>
    </location>
    <ligand>
        <name>Zn(2+)</name>
        <dbReference type="ChEBI" id="CHEBI:29105"/>
    </ligand>
</feature>
<dbReference type="GO" id="GO:0046872">
    <property type="term" value="F:metal ion binding"/>
    <property type="evidence" value="ECO:0007669"/>
    <property type="project" value="UniProtKB-KW"/>
</dbReference>
<evidence type="ECO:0000313" key="4">
    <source>
        <dbReference type="EMBL" id="PMC58648.1"/>
    </source>
</evidence>
<dbReference type="SUPFAM" id="SSF52467">
    <property type="entry name" value="DHS-like NAD/FAD-binding domain"/>
    <property type="match status" value="1"/>
</dbReference>
<gene>
    <name evidence="4" type="ORF">CJ205_03445</name>
</gene>
<dbReference type="STRING" id="84521.SAMN04487994_101632"/>
<evidence type="ECO:0000259" key="3">
    <source>
        <dbReference type="PROSITE" id="PS50305"/>
    </source>
</evidence>